<feature type="domain" description="RRM" evidence="16">
    <location>
        <begin position="1223"/>
        <end position="1308"/>
    </location>
</feature>
<reference evidence="19 20" key="1">
    <citation type="submission" date="2022-01" db="EMBL/GenBank/DDBJ databases">
        <title>A high-quality chromosome-level genome assembly of rohu carp, Labeo rohita.</title>
        <authorList>
            <person name="Arick M.A. II"/>
            <person name="Hsu C.-Y."/>
            <person name="Magbanua Z."/>
            <person name="Pechanova O."/>
            <person name="Grover C."/>
            <person name="Miller E."/>
            <person name="Thrash A."/>
            <person name="Ezzel L."/>
            <person name="Alam S."/>
            <person name="Benzie J."/>
            <person name="Hamilton M."/>
            <person name="Karsi A."/>
            <person name="Lawrence M.L."/>
            <person name="Peterson D.G."/>
        </authorList>
    </citation>
    <scope>NUCLEOTIDE SEQUENCE [LARGE SCALE GENOMIC DNA]</scope>
    <source>
        <strain evidence="20">BAU-BD-2019</strain>
        <tissue evidence="19">Blood</tissue>
    </source>
</reference>
<feature type="transmembrane region" description="Helical" evidence="15">
    <location>
        <begin position="937"/>
        <end position="963"/>
    </location>
</feature>
<evidence type="ECO:0000256" key="11">
    <source>
        <dbReference type="ARBA" id="ARBA00025784"/>
    </source>
</evidence>
<dbReference type="InterPro" id="IPR012677">
    <property type="entry name" value="Nucleotide-bd_a/b_plait_sf"/>
</dbReference>
<keyword evidence="20" id="KW-1185">Reference proteome</keyword>
<feature type="compositionally biased region" description="Basic and acidic residues" evidence="14">
    <location>
        <begin position="1337"/>
        <end position="1349"/>
    </location>
</feature>
<dbReference type="Pfam" id="PF00076">
    <property type="entry name" value="RRM_1"/>
    <property type="match status" value="1"/>
</dbReference>
<organism evidence="19 20">
    <name type="scientific">Labeo rohita</name>
    <name type="common">Indian major carp</name>
    <name type="synonym">Cyprinus rohita</name>
    <dbReference type="NCBI Taxonomy" id="84645"/>
    <lineage>
        <taxon>Eukaryota</taxon>
        <taxon>Metazoa</taxon>
        <taxon>Chordata</taxon>
        <taxon>Craniata</taxon>
        <taxon>Vertebrata</taxon>
        <taxon>Euteleostomi</taxon>
        <taxon>Actinopterygii</taxon>
        <taxon>Neopterygii</taxon>
        <taxon>Teleostei</taxon>
        <taxon>Ostariophysi</taxon>
        <taxon>Cypriniformes</taxon>
        <taxon>Cyprinidae</taxon>
        <taxon>Labeoninae</taxon>
        <taxon>Labeonini</taxon>
        <taxon>Labeo</taxon>
    </lineage>
</organism>
<accession>A0ABQ8MA83</accession>
<dbReference type="SUPFAM" id="SSF49899">
    <property type="entry name" value="Concanavalin A-like lectins/glucanases"/>
    <property type="match status" value="1"/>
</dbReference>
<feature type="compositionally biased region" description="Low complexity" evidence="14">
    <location>
        <begin position="1517"/>
        <end position="1528"/>
    </location>
</feature>
<evidence type="ECO:0000259" key="18">
    <source>
        <dbReference type="PROSITE" id="PS51828"/>
    </source>
</evidence>
<feature type="region of interest" description="Disordered" evidence="14">
    <location>
        <begin position="1628"/>
        <end position="1655"/>
    </location>
</feature>
<evidence type="ECO:0000256" key="7">
    <source>
        <dbReference type="ARBA" id="ARBA00023015"/>
    </source>
</evidence>
<feature type="domain" description="Pentraxin (PTX)" evidence="18">
    <location>
        <begin position="1"/>
        <end position="203"/>
    </location>
</feature>
<dbReference type="InterPro" id="IPR035979">
    <property type="entry name" value="RBD_domain_sf"/>
</dbReference>
<keyword evidence="5 15" id="KW-0812">Transmembrane</keyword>
<evidence type="ECO:0000256" key="12">
    <source>
        <dbReference type="PROSITE-ProRule" id="PRU00176"/>
    </source>
</evidence>
<evidence type="ECO:0000256" key="6">
    <source>
        <dbReference type="ARBA" id="ARBA00022989"/>
    </source>
</evidence>
<keyword evidence="19" id="KW-0675">Receptor</keyword>
<dbReference type="Proteomes" id="UP000830375">
    <property type="component" value="Unassembled WGS sequence"/>
</dbReference>
<evidence type="ECO:0000256" key="1">
    <source>
        <dbReference type="ARBA" id="ARBA00004123"/>
    </source>
</evidence>
<dbReference type="Gene3D" id="2.60.120.200">
    <property type="match status" value="1"/>
</dbReference>
<evidence type="ECO:0000256" key="9">
    <source>
        <dbReference type="ARBA" id="ARBA00023163"/>
    </source>
</evidence>
<keyword evidence="10" id="KW-0539">Nucleus</keyword>
<dbReference type="SUPFAM" id="SSF54928">
    <property type="entry name" value="RNA-binding domain, RBD"/>
    <property type="match status" value="1"/>
</dbReference>
<feature type="compositionally biased region" description="Basic and acidic residues" evidence="14">
    <location>
        <begin position="1178"/>
        <end position="1191"/>
    </location>
</feature>
<feature type="region of interest" description="Disordered" evidence="14">
    <location>
        <begin position="1159"/>
        <end position="1215"/>
    </location>
</feature>
<feature type="region of interest" description="Disordered" evidence="14">
    <location>
        <begin position="1381"/>
        <end position="1453"/>
    </location>
</feature>
<dbReference type="InterPro" id="IPR011520">
    <property type="entry name" value="Vg_fam"/>
</dbReference>
<dbReference type="PANTHER" id="PTHR12011:SF277">
    <property type="entry name" value="ADHESION G-PROTEIN COUPLED RECEPTOR G4"/>
    <property type="match status" value="1"/>
</dbReference>
<keyword evidence="12" id="KW-0694">RNA-binding</keyword>
<feature type="transmembrane region" description="Helical" evidence="15">
    <location>
        <begin position="984"/>
        <end position="1005"/>
    </location>
</feature>
<feature type="transmembrane region" description="Helical" evidence="15">
    <location>
        <begin position="889"/>
        <end position="907"/>
    </location>
</feature>
<evidence type="ECO:0000256" key="13">
    <source>
        <dbReference type="PROSITE-ProRule" id="PRU01172"/>
    </source>
</evidence>
<comment type="subcellular location">
    <subcellularLocation>
        <location evidence="2">Membrane</location>
        <topology evidence="2">Multi-pass membrane protein</topology>
    </subcellularLocation>
    <subcellularLocation>
        <location evidence="1">Nucleus</location>
    </subcellularLocation>
</comment>
<dbReference type="Gene3D" id="3.30.70.330">
    <property type="match status" value="1"/>
</dbReference>
<sequence>MKKDCAYWMLKNEYKIPALDELSVCVNIRRKLSNSHWTVFTYGHPNKTSIELGMKGYGSDLQIIMFGRIWSSLNNLISLENWHSVCMTWSRSMTEPKVYVNGTQVGLKRQTTRLALSPYCCSVAAGGTLTLAVTHNFVKNRISIETGTELKGSLSLFRVWGRVRSAEDISGMACTDGDILHWEERIWNKSPDCKPVEDVTQKCDWPYYEVKLVLIILRQDGNKTDIYDAREVAHQWVSCRKHMFQFYRWLYQDKMSIIFAYLPISKLTKALEELKLLPTSIYLHKVRVYPLGSAVRQSSGNAKGGTMQLRATSPGLSRFHCVAHLNVVPSVDIGQMQDELLEILAKRYMIDHYEIITDANFIYIYPLDDLLSDPVTDLSITSTESTTVPQTSTTTEIITTAKTTSTTPIQVASTTELLHETLSSKGIRVLHFKLLTSSTHARKRSHSFVFHAQVTTSSNITEIEKLILGLLDKPYASGTVLIDAQPEHIFISYIGPCPEHSHQTRQGLFNWPQSGVQHNASLSCVGNPEKTAYRQCFLDANSNNALWKPPDLGQCQVVVHNLDESDLSVVLDILADVINVSVITPLIGEFIINITSDILESESNLLPFTNSILNITESVGDQMFGFPGESLSLTASALAISVVNIDQGNFHNLTFGVSSTNKGLNPEIYINREPFDGTVAFISLPSEIQERFPIKNNTSPRVLFQFYGVPTLFQIKNDPNGKKLNTFVVSVSVTNATGPIENLKEYVAVTLHHLTTKTMDTEDGIQRGAGRIIAAVITQPDVSRTPIDEKNEQILTLITYIGCGVKLRRDYPSKILLNLCLALLGLNLVFLLNSWISSFGIHGLCIAVAATLHYFLLTSFTWMGLGAVNMYFALVKVFNVYVPSYILKFCLLGWGIPLIMCGLVVAVKRDAYGMNAMNDSQITLDDSEMFCWVQDDVVFYVSVVSYIAFILLCNGSIFLVVLIQIRNMQANQPAGTRSGILKDLRAVASLTFLLGLTWSVVFLAWGPVKVFFLYLFSILNSLQGFVYDNSSVIPRAKAGLTVLPYDTSPATAIPQEELLERGTTYVRSIIVFRKTHSGGLARSSEMSGDSNGNKEFDEQLRLQQLYGQRPESGEDPYTYVDPEDGTVYDWDHEKRAWFPKVNDDFIAAYQANYGFNEEGAPDPSAAVPVSEPLPAKPDAPKKPEEPKKLEESSDQGKTTEGAQKGEKRKADPGWFEVEKDKNTNVYVTGLPPDITPDEFVEVMSKCGIIMRDPITEEYKIKLYKDKDGNQKGDGLCCYLKKESVALAVRLLDETEIRGYQLHVEAARFELKGQYDASKKKKKNKEYRKKLQQQQKQLDWRPEKAGDARKRHEKVIIIQNMFHPNDFEARVEETSREREERLKSWSSFLGGESASAEAKAKAAEQQNSSTQEAAEQTRQEEHANASSTKPQEGKDEKEDEEEEGGVVSTDSSLAGIMMMEDRVLKRSEECRDPPQLFTYYQGDINTAVDEHFFRALNKATTPKDLSIKAKDSHRIPKSEVPSSSSWASSGLTWSKTAHSSGASKLTQLTTMEPPPPSQGVIVNPSVLSSASPSQSSLWPCAPRQGTAFELPQILYQQPMAAESSGNTYLNMLQQMDRPTGGIMISPFSKSEARPEWNSGAAFKDGSRIGLDSGNVN</sequence>
<dbReference type="PROSITE" id="PS50102">
    <property type="entry name" value="RRM"/>
    <property type="match status" value="1"/>
</dbReference>
<comment type="caution">
    <text evidence="19">The sequence shown here is derived from an EMBL/GenBank/DDBJ whole genome shotgun (WGS) entry which is preliminary data.</text>
</comment>
<evidence type="ECO:0000313" key="19">
    <source>
        <dbReference type="EMBL" id="KAI2659796.1"/>
    </source>
</evidence>
<evidence type="ECO:0000256" key="5">
    <source>
        <dbReference type="ARBA" id="ARBA00022692"/>
    </source>
</evidence>
<dbReference type="InterPro" id="IPR000504">
    <property type="entry name" value="RRM_dom"/>
</dbReference>
<dbReference type="InterPro" id="IPR013320">
    <property type="entry name" value="ConA-like_dom_sf"/>
</dbReference>
<dbReference type="EMBL" id="JACTAM010000010">
    <property type="protein sequence ID" value="KAI2659796.1"/>
    <property type="molecule type" value="Genomic_DNA"/>
</dbReference>
<protein>
    <submittedName>
        <fullName evidence="19">Adhesion G-protein coupled receptor G4</fullName>
    </submittedName>
</protein>
<dbReference type="InterPro" id="IPR017981">
    <property type="entry name" value="GPCR_2-like_7TM"/>
</dbReference>
<dbReference type="PROSITE" id="PS51828">
    <property type="entry name" value="PTX_2"/>
    <property type="match status" value="1"/>
</dbReference>
<evidence type="ECO:0000256" key="3">
    <source>
        <dbReference type="ARBA" id="ARBA00007343"/>
    </source>
</evidence>
<keyword evidence="7" id="KW-0805">Transcription regulation</keyword>
<evidence type="ECO:0000256" key="2">
    <source>
        <dbReference type="ARBA" id="ARBA00004141"/>
    </source>
</evidence>
<evidence type="ECO:0000256" key="10">
    <source>
        <dbReference type="ARBA" id="ARBA00023242"/>
    </source>
</evidence>
<dbReference type="Pfam" id="PF00002">
    <property type="entry name" value="7tm_2"/>
    <property type="match status" value="1"/>
</dbReference>
<evidence type="ECO:0000313" key="20">
    <source>
        <dbReference type="Proteomes" id="UP000830375"/>
    </source>
</evidence>
<comment type="similarity">
    <text evidence="3">Belongs to the G-protein coupled receptor 2 family. Adhesion G-protein coupled receptor (ADGR) subfamily.</text>
</comment>
<dbReference type="InterPro" id="IPR001759">
    <property type="entry name" value="PTX_dom"/>
</dbReference>
<feature type="transmembrane region" description="Helical" evidence="15">
    <location>
        <begin position="862"/>
        <end position="882"/>
    </location>
</feature>
<keyword evidence="9" id="KW-0804">Transcription</keyword>
<evidence type="ECO:0000256" key="8">
    <source>
        <dbReference type="ARBA" id="ARBA00023136"/>
    </source>
</evidence>
<feature type="region of interest" description="Disordered" evidence="14">
    <location>
        <begin position="1319"/>
        <end position="1349"/>
    </location>
</feature>
<dbReference type="SMART" id="SM00360">
    <property type="entry name" value="RRM"/>
    <property type="match status" value="1"/>
</dbReference>
<evidence type="ECO:0000256" key="4">
    <source>
        <dbReference type="ARBA" id="ARBA00007747"/>
    </source>
</evidence>
<keyword evidence="6 15" id="KW-1133">Transmembrane helix</keyword>
<feature type="compositionally biased region" description="Basic residues" evidence="14">
    <location>
        <begin position="1319"/>
        <end position="1330"/>
    </location>
</feature>
<comment type="similarity">
    <text evidence="4">Belongs to the HTATSF1 family.</text>
</comment>
<evidence type="ECO:0000259" key="16">
    <source>
        <dbReference type="PROSITE" id="PS50102"/>
    </source>
</evidence>
<comment type="similarity">
    <text evidence="11">Belongs to the vestigial family.</text>
</comment>
<evidence type="ECO:0000256" key="15">
    <source>
        <dbReference type="SAM" id="Phobius"/>
    </source>
</evidence>
<dbReference type="Gene3D" id="1.20.1070.10">
    <property type="entry name" value="Rhodopsin 7-helix transmembrane proteins"/>
    <property type="match status" value="1"/>
</dbReference>
<feature type="compositionally biased region" description="Basic and acidic residues" evidence="14">
    <location>
        <begin position="1203"/>
        <end position="1215"/>
    </location>
</feature>
<feature type="region of interest" description="Disordered" evidence="14">
    <location>
        <begin position="1506"/>
        <end position="1528"/>
    </location>
</feature>
<evidence type="ECO:0000256" key="14">
    <source>
        <dbReference type="SAM" id="MobiDB-lite"/>
    </source>
</evidence>
<dbReference type="PANTHER" id="PTHR12011">
    <property type="entry name" value="ADHESION G-PROTEIN COUPLED RECEPTOR"/>
    <property type="match status" value="1"/>
</dbReference>
<proteinExistence type="inferred from homology"/>
<feature type="compositionally biased region" description="Basic and acidic residues" evidence="14">
    <location>
        <begin position="1506"/>
        <end position="1516"/>
    </location>
</feature>
<keyword evidence="8 15" id="KW-0472">Membrane</keyword>
<name>A0ABQ8MA83_LABRO</name>
<evidence type="ECO:0000259" key="17">
    <source>
        <dbReference type="PROSITE" id="PS50261"/>
    </source>
</evidence>
<dbReference type="CDD" id="cd12281">
    <property type="entry name" value="RRM1_TatSF1_like"/>
    <property type="match status" value="1"/>
</dbReference>
<feature type="transmembrane region" description="Helical" evidence="15">
    <location>
        <begin position="839"/>
        <end position="856"/>
    </location>
</feature>
<feature type="domain" description="G-protein coupled receptors family 2 profile 2" evidence="17">
    <location>
        <begin position="806"/>
        <end position="1035"/>
    </location>
</feature>
<dbReference type="PROSITE" id="PS50261">
    <property type="entry name" value="G_PROTEIN_RECEP_F2_4"/>
    <property type="match status" value="1"/>
</dbReference>
<dbReference type="Pfam" id="PF07545">
    <property type="entry name" value="Vg_Tdu"/>
    <property type="match status" value="1"/>
</dbReference>
<comment type="caution">
    <text evidence="13">Lacks conserved residue(s) required for the propagation of feature annotation.</text>
</comment>
<gene>
    <name evidence="19" type="ORF">H4Q32_022329</name>
</gene>
<feature type="transmembrane region" description="Helical" evidence="15">
    <location>
        <begin position="815"/>
        <end position="832"/>
    </location>
</feature>
<dbReference type="InterPro" id="IPR000832">
    <property type="entry name" value="GPCR_2_secretin-like"/>
</dbReference>
<dbReference type="InterPro" id="IPR034392">
    <property type="entry name" value="TatSF1-like_RRM1"/>
</dbReference>